<name>A0A0C3DA97_OIDMZ</name>
<dbReference type="SUPFAM" id="SSF48264">
    <property type="entry name" value="Cytochrome P450"/>
    <property type="match status" value="1"/>
</dbReference>
<gene>
    <name evidence="7" type="ORF">OIDMADRAFT_201334</name>
</gene>
<keyword evidence="6" id="KW-0472">Membrane</keyword>
<keyword evidence="5" id="KW-0503">Monooxygenase</keyword>
<reference evidence="8" key="2">
    <citation type="submission" date="2015-01" db="EMBL/GenBank/DDBJ databases">
        <title>Evolutionary Origins and Diversification of the Mycorrhizal Mutualists.</title>
        <authorList>
            <consortium name="DOE Joint Genome Institute"/>
            <consortium name="Mycorrhizal Genomics Consortium"/>
            <person name="Kohler A."/>
            <person name="Kuo A."/>
            <person name="Nagy L.G."/>
            <person name="Floudas D."/>
            <person name="Copeland A."/>
            <person name="Barry K.W."/>
            <person name="Cichocki N."/>
            <person name="Veneault-Fourrey C."/>
            <person name="LaButti K."/>
            <person name="Lindquist E.A."/>
            <person name="Lipzen A."/>
            <person name="Lundell T."/>
            <person name="Morin E."/>
            <person name="Murat C."/>
            <person name="Riley R."/>
            <person name="Ohm R."/>
            <person name="Sun H."/>
            <person name="Tunlid A."/>
            <person name="Henrissat B."/>
            <person name="Grigoriev I.V."/>
            <person name="Hibbett D.S."/>
            <person name="Martin F."/>
        </authorList>
    </citation>
    <scope>NUCLEOTIDE SEQUENCE [LARGE SCALE GENOMIC DNA]</scope>
    <source>
        <strain evidence="8">Zn</strain>
    </source>
</reference>
<dbReference type="CDD" id="cd11060">
    <property type="entry name" value="CYP57A1-like"/>
    <property type="match status" value="1"/>
</dbReference>
<dbReference type="OrthoDB" id="3934656at2759"/>
<dbReference type="PRINTS" id="PR00385">
    <property type="entry name" value="P450"/>
</dbReference>
<dbReference type="InterPro" id="IPR001128">
    <property type="entry name" value="Cyt_P450"/>
</dbReference>
<reference evidence="7 8" key="1">
    <citation type="submission" date="2014-04" db="EMBL/GenBank/DDBJ databases">
        <authorList>
            <consortium name="DOE Joint Genome Institute"/>
            <person name="Kuo A."/>
            <person name="Martino E."/>
            <person name="Perotto S."/>
            <person name="Kohler A."/>
            <person name="Nagy L.G."/>
            <person name="Floudas D."/>
            <person name="Copeland A."/>
            <person name="Barry K.W."/>
            <person name="Cichocki N."/>
            <person name="Veneault-Fourrey C."/>
            <person name="LaButti K."/>
            <person name="Lindquist E.A."/>
            <person name="Lipzen A."/>
            <person name="Lundell T."/>
            <person name="Morin E."/>
            <person name="Murat C."/>
            <person name="Sun H."/>
            <person name="Tunlid A."/>
            <person name="Henrissat B."/>
            <person name="Grigoriev I.V."/>
            <person name="Hibbett D.S."/>
            <person name="Martin F."/>
            <person name="Nordberg H.P."/>
            <person name="Cantor M.N."/>
            <person name="Hua S.X."/>
        </authorList>
    </citation>
    <scope>NUCLEOTIDE SEQUENCE [LARGE SCALE GENOMIC DNA]</scope>
    <source>
        <strain evidence="7 8">Zn</strain>
    </source>
</reference>
<feature type="transmembrane region" description="Helical" evidence="6">
    <location>
        <begin position="7"/>
        <end position="26"/>
    </location>
</feature>
<dbReference type="GO" id="GO:0016705">
    <property type="term" value="F:oxidoreductase activity, acting on paired donors, with incorporation or reduction of molecular oxygen"/>
    <property type="evidence" value="ECO:0007669"/>
    <property type="project" value="InterPro"/>
</dbReference>
<organism evidence="7 8">
    <name type="scientific">Oidiodendron maius (strain Zn)</name>
    <dbReference type="NCBI Taxonomy" id="913774"/>
    <lineage>
        <taxon>Eukaryota</taxon>
        <taxon>Fungi</taxon>
        <taxon>Dikarya</taxon>
        <taxon>Ascomycota</taxon>
        <taxon>Pezizomycotina</taxon>
        <taxon>Leotiomycetes</taxon>
        <taxon>Leotiomycetes incertae sedis</taxon>
        <taxon>Myxotrichaceae</taxon>
        <taxon>Oidiodendron</taxon>
    </lineage>
</organism>
<evidence type="ECO:0000256" key="3">
    <source>
        <dbReference type="ARBA" id="ARBA00023004"/>
    </source>
</evidence>
<dbReference type="InterPro" id="IPR036396">
    <property type="entry name" value="Cyt_P450_sf"/>
</dbReference>
<dbReference type="Proteomes" id="UP000054321">
    <property type="component" value="Unassembled WGS sequence"/>
</dbReference>
<evidence type="ECO:0000256" key="5">
    <source>
        <dbReference type="RuleBase" id="RU000461"/>
    </source>
</evidence>
<keyword evidence="5" id="KW-0560">Oxidoreductase</keyword>
<comment type="similarity">
    <text evidence="5">Belongs to the cytochrome P450 family.</text>
</comment>
<keyword evidence="3 4" id="KW-0408">Iron</keyword>
<keyword evidence="6" id="KW-0812">Transmembrane</keyword>
<keyword evidence="4 5" id="KW-0349">Heme</keyword>
<dbReference type="InterPro" id="IPR017972">
    <property type="entry name" value="Cyt_P450_CS"/>
</dbReference>
<dbReference type="Gene3D" id="1.10.630.10">
    <property type="entry name" value="Cytochrome P450"/>
    <property type="match status" value="1"/>
</dbReference>
<dbReference type="InterPro" id="IPR002401">
    <property type="entry name" value="Cyt_P450_E_grp-I"/>
</dbReference>
<evidence type="ECO:0000256" key="1">
    <source>
        <dbReference type="ARBA" id="ARBA00001971"/>
    </source>
</evidence>
<dbReference type="InterPro" id="IPR050121">
    <property type="entry name" value="Cytochrome_P450_monoxygenase"/>
</dbReference>
<dbReference type="PANTHER" id="PTHR24305">
    <property type="entry name" value="CYTOCHROME P450"/>
    <property type="match status" value="1"/>
</dbReference>
<evidence type="ECO:0000256" key="2">
    <source>
        <dbReference type="ARBA" id="ARBA00022723"/>
    </source>
</evidence>
<dbReference type="GO" id="GO:0005506">
    <property type="term" value="F:iron ion binding"/>
    <property type="evidence" value="ECO:0007669"/>
    <property type="project" value="InterPro"/>
</dbReference>
<dbReference type="EMBL" id="KN832879">
    <property type="protein sequence ID" value="KIM98857.1"/>
    <property type="molecule type" value="Genomic_DNA"/>
</dbReference>
<dbReference type="HOGENOM" id="CLU_001570_14_0_1"/>
<evidence type="ECO:0000313" key="7">
    <source>
        <dbReference type="EMBL" id="KIM98857.1"/>
    </source>
</evidence>
<evidence type="ECO:0000256" key="6">
    <source>
        <dbReference type="SAM" id="Phobius"/>
    </source>
</evidence>
<dbReference type="GO" id="GO:0020037">
    <property type="term" value="F:heme binding"/>
    <property type="evidence" value="ECO:0007669"/>
    <property type="project" value="InterPro"/>
</dbReference>
<keyword evidence="2 4" id="KW-0479">Metal-binding</keyword>
<dbReference type="InParanoid" id="A0A0C3DA97"/>
<protein>
    <recommendedName>
        <fullName evidence="9">Cytochrome P450</fullName>
    </recommendedName>
</protein>
<comment type="cofactor">
    <cofactor evidence="1 4">
        <name>heme</name>
        <dbReference type="ChEBI" id="CHEBI:30413"/>
    </cofactor>
</comment>
<feature type="binding site" description="axial binding residue" evidence="4">
    <location>
        <position position="447"/>
    </location>
    <ligand>
        <name>heme</name>
        <dbReference type="ChEBI" id="CHEBI:30413"/>
    </ligand>
    <ligandPart>
        <name>Fe</name>
        <dbReference type="ChEBI" id="CHEBI:18248"/>
    </ligandPart>
</feature>
<accession>A0A0C3DA97</accession>
<dbReference type="Pfam" id="PF00067">
    <property type="entry name" value="p450"/>
    <property type="match status" value="1"/>
</dbReference>
<dbReference type="GO" id="GO:0004497">
    <property type="term" value="F:monooxygenase activity"/>
    <property type="evidence" value="ECO:0007669"/>
    <property type="project" value="UniProtKB-KW"/>
</dbReference>
<dbReference type="AlphaFoldDB" id="A0A0C3DA97"/>
<dbReference type="FunFam" id="1.10.630.10:FF:000050">
    <property type="entry name" value="Cytochrome P450 monooxygenase"/>
    <property type="match status" value="1"/>
</dbReference>
<keyword evidence="8" id="KW-1185">Reference proteome</keyword>
<dbReference type="PANTHER" id="PTHR24305:SF190">
    <property type="entry name" value="P450, PUTATIVE (EUROFUNG)-RELATED"/>
    <property type="match status" value="1"/>
</dbReference>
<evidence type="ECO:0000256" key="4">
    <source>
        <dbReference type="PIRSR" id="PIRSR602401-1"/>
    </source>
</evidence>
<keyword evidence="6" id="KW-1133">Transmembrane helix</keyword>
<evidence type="ECO:0008006" key="9">
    <source>
        <dbReference type="Google" id="ProtNLM"/>
    </source>
</evidence>
<dbReference type="PROSITE" id="PS00086">
    <property type="entry name" value="CYTOCHROME_P450"/>
    <property type="match status" value="1"/>
</dbReference>
<evidence type="ECO:0000313" key="8">
    <source>
        <dbReference type="Proteomes" id="UP000054321"/>
    </source>
</evidence>
<dbReference type="STRING" id="913774.A0A0C3DA97"/>
<dbReference type="PRINTS" id="PR00463">
    <property type="entry name" value="EP450I"/>
</dbReference>
<proteinExistence type="inferred from homology"/>
<sequence>MLQHIDFSVVTVGIIGGAALIIYPLIQFILDPLRDIPGPFLARFTRLWYLIEIYKGSFELTEIELHKKYGSIVRIAPHEYSIDDVDAAKTIYGLGNSFPKARWYWTWMPPDPEKASLFADLNSTRHSIQRRKFASSYSMSSILGYEQFVDNCTSLLGQRFSEIAATGHMIDMQHWLQCYAFDVIGEITFSNRFGFLDMGEDNDGVFHAIDNKGFYSTLVGVFPWLHAWIFPFLPKTGGHSYILRYTTKQIAIREQALKDPKNTEREGPPDIMTKLLKAHEANPNKVSKMDLFIMCQSNIGAGSDTTSITLSSIFYHLMTHPESYNRLQTEIDDAAREGRISDPITFTEAQQLPYLQAVIKEALRIHPATGLMMPRIVPPQGATISGRFIPGGSTVGINAWVAHRNKSVYGSDADSWRPERWLEIDAAGRGADIERYFFAFGMGSRTCIGKNISLLEMSKLVPQLLRRFDFVLDEGVPRDKLKGLNRWFVKQLGFRGRVYARRMK</sequence>